<keyword evidence="3" id="KW-0456">Lyase</keyword>
<reference evidence="4 5" key="1">
    <citation type="submission" date="2020-04" db="EMBL/GenBank/DDBJ databases">
        <title>MicrobeNet Type strains.</title>
        <authorList>
            <person name="Nicholson A.C."/>
        </authorList>
    </citation>
    <scope>NUCLEOTIDE SEQUENCE [LARGE SCALE GENOMIC DNA]</scope>
    <source>
        <strain evidence="4 5">JCM 3332</strain>
    </source>
</reference>
<sequence length="246" mass="26247">MSGTVDYEVRGNIAVITLRNPGKLNVLSPEMITGLEVAWHRLEHADEQAAVLTAEGDRAFCAGIDLDAVSLDMWRCVPGLNVEVQKPVVAAVAGHCIGAGWVLVQYCDLIVATDDARFSYPEGKVGAFGGLASGIVTRVPHKIAAEFLMLGNPIAAARAHDVGMINAVVGTGEHIALAEEWAKKLADSAPLVVRAAKDLIDEHVGQGRVEQHVRTGRALGRISSSSDMQEGIAAFREKRPPVFRGR</sequence>
<dbReference type="EMBL" id="JAAXOT010000006">
    <property type="protein sequence ID" value="NKY57324.1"/>
    <property type="molecule type" value="Genomic_DNA"/>
</dbReference>
<protein>
    <submittedName>
        <fullName evidence="4">Enoyl-CoA hydratase</fullName>
    </submittedName>
</protein>
<dbReference type="GO" id="GO:0006635">
    <property type="term" value="P:fatty acid beta-oxidation"/>
    <property type="evidence" value="ECO:0007669"/>
    <property type="project" value="TreeGrafter"/>
</dbReference>
<dbReference type="PANTHER" id="PTHR11941">
    <property type="entry name" value="ENOYL-COA HYDRATASE-RELATED"/>
    <property type="match status" value="1"/>
</dbReference>
<dbReference type="GO" id="GO:0016829">
    <property type="term" value="F:lyase activity"/>
    <property type="evidence" value="ECO:0007669"/>
    <property type="project" value="UniProtKB-KW"/>
</dbReference>
<evidence type="ECO:0000256" key="2">
    <source>
        <dbReference type="ARBA" id="ARBA00023098"/>
    </source>
</evidence>
<evidence type="ECO:0000256" key="3">
    <source>
        <dbReference type="ARBA" id="ARBA00023239"/>
    </source>
</evidence>
<comment type="similarity">
    <text evidence="1">Belongs to the enoyl-CoA hydratase/isomerase family.</text>
</comment>
<dbReference type="InterPro" id="IPR029045">
    <property type="entry name" value="ClpP/crotonase-like_dom_sf"/>
</dbReference>
<dbReference type="Gene3D" id="1.10.12.10">
    <property type="entry name" value="Lyase 2-enoyl-coa Hydratase, Chain A, domain 2"/>
    <property type="match status" value="1"/>
</dbReference>
<dbReference type="InterPro" id="IPR001753">
    <property type="entry name" value="Enoyl-CoA_hydra/iso"/>
</dbReference>
<dbReference type="CDD" id="cd06558">
    <property type="entry name" value="crotonase-like"/>
    <property type="match status" value="1"/>
</dbReference>
<comment type="caution">
    <text evidence="4">The sequence shown here is derived from an EMBL/GenBank/DDBJ whole genome shotgun (WGS) entry which is preliminary data.</text>
</comment>
<evidence type="ECO:0000256" key="1">
    <source>
        <dbReference type="ARBA" id="ARBA00005254"/>
    </source>
</evidence>
<proteinExistence type="inferred from homology"/>
<dbReference type="Gene3D" id="3.90.226.10">
    <property type="entry name" value="2-enoyl-CoA Hydratase, Chain A, domain 1"/>
    <property type="match status" value="1"/>
</dbReference>
<gene>
    <name evidence="4" type="ORF">HGA15_14405</name>
</gene>
<keyword evidence="2" id="KW-0443">Lipid metabolism</keyword>
<evidence type="ECO:0000313" key="4">
    <source>
        <dbReference type="EMBL" id="NKY57324.1"/>
    </source>
</evidence>
<organism evidence="4 5">
    <name type="scientific">Nocardia flavorosea</name>
    <dbReference type="NCBI Taxonomy" id="53429"/>
    <lineage>
        <taxon>Bacteria</taxon>
        <taxon>Bacillati</taxon>
        <taxon>Actinomycetota</taxon>
        <taxon>Actinomycetes</taxon>
        <taxon>Mycobacteriales</taxon>
        <taxon>Nocardiaceae</taxon>
        <taxon>Nocardia</taxon>
    </lineage>
</organism>
<dbReference type="RefSeq" id="WP_062976167.1">
    <property type="nucleotide sequence ID" value="NZ_JAAXOT010000006.1"/>
</dbReference>
<dbReference type="SUPFAM" id="SSF52096">
    <property type="entry name" value="ClpP/crotonase"/>
    <property type="match status" value="1"/>
</dbReference>
<dbReference type="Proteomes" id="UP000570678">
    <property type="component" value="Unassembled WGS sequence"/>
</dbReference>
<dbReference type="InterPro" id="IPR014748">
    <property type="entry name" value="Enoyl-CoA_hydra_C"/>
</dbReference>
<dbReference type="PANTHER" id="PTHR11941:SF169">
    <property type="entry name" value="(7AS)-7A-METHYL-1,5-DIOXO-2,3,5,6,7,7A-HEXAHYDRO-1H-INDENE-CARBOXYL-COA HYDROLASE"/>
    <property type="match status" value="1"/>
</dbReference>
<name>A0A846YI54_9NOCA</name>
<dbReference type="Pfam" id="PF00378">
    <property type="entry name" value="ECH_1"/>
    <property type="match status" value="1"/>
</dbReference>
<keyword evidence="5" id="KW-1185">Reference proteome</keyword>
<accession>A0A846YI54</accession>
<evidence type="ECO:0000313" key="5">
    <source>
        <dbReference type="Proteomes" id="UP000570678"/>
    </source>
</evidence>
<dbReference type="AlphaFoldDB" id="A0A846YI54"/>